<reference evidence="3 4" key="1">
    <citation type="submission" date="2020-05" db="EMBL/GenBank/DDBJ databases">
        <title>Complete genome sequence of Alicycliphilus denitrificans DP3.</title>
        <authorList>
            <person name="Chen X."/>
        </authorList>
    </citation>
    <scope>NUCLEOTIDE SEQUENCE [LARGE SCALE GENOMIC DNA]</scope>
    <source>
        <strain evidence="3 4">DP3</strain>
    </source>
</reference>
<evidence type="ECO:0000313" key="3">
    <source>
        <dbReference type="EMBL" id="QKD42801.1"/>
    </source>
</evidence>
<name>A0A858ZQI6_9BURK</name>
<comment type="similarity">
    <text evidence="1">Belongs to the UPF0065 (bug) family.</text>
</comment>
<protein>
    <submittedName>
        <fullName evidence="3">Tripartite tricarboxylate transporter substrate binding protein</fullName>
    </submittedName>
</protein>
<organism evidence="3 4">
    <name type="scientific">Alicycliphilus denitrificans</name>
    <dbReference type="NCBI Taxonomy" id="179636"/>
    <lineage>
        <taxon>Bacteria</taxon>
        <taxon>Pseudomonadati</taxon>
        <taxon>Pseudomonadota</taxon>
        <taxon>Betaproteobacteria</taxon>
        <taxon>Burkholderiales</taxon>
        <taxon>Comamonadaceae</taxon>
        <taxon>Alicycliphilus</taxon>
    </lineage>
</organism>
<dbReference type="InterPro" id="IPR042100">
    <property type="entry name" value="Bug_dom1"/>
</dbReference>
<evidence type="ECO:0000256" key="2">
    <source>
        <dbReference type="SAM" id="SignalP"/>
    </source>
</evidence>
<dbReference type="AlphaFoldDB" id="A0A858ZQI6"/>
<dbReference type="Proteomes" id="UP000500755">
    <property type="component" value="Chromosome"/>
</dbReference>
<dbReference type="RefSeq" id="WP_013517582.1">
    <property type="nucleotide sequence ID" value="NZ_CP051298.1"/>
</dbReference>
<dbReference type="CDD" id="cd07012">
    <property type="entry name" value="PBP2_Bug_TTT"/>
    <property type="match status" value="1"/>
</dbReference>
<dbReference type="Gene3D" id="3.40.190.10">
    <property type="entry name" value="Periplasmic binding protein-like II"/>
    <property type="match status" value="1"/>
</dbReference>
<sequence>MQKNILSTMAWLTVSLSATAAVAQTPAQPYPSRPVTIVVPYSAGGPVDNFIRALGQQLSESWKQPVVVLNKPGANEIIGADQVAKSAPDGYTLFAGTEASLTMSPHLYKKLPYNVEADFVPISQLISLPLMLFTHKGTPANTVSEFVELARKAKAQGKPLSYGSSGAGGIAHLPMVTFEKQEGISMTHVPYRGAANLIPDVIAGQVDAAVLAVSVIEQHVKTGALKPLAVSSETRSVALPQVPTFKEAGVKDIHAIFSIGLLAPKGTPAAVVDKVASSTRTIIATPDFRQKNIDAFSYVPVASSPTEFKAFLGSNSKLQAERVLASGVRLD</sequence>
<dbReference type="PANTHER" id="PTHR42928">
    <property type="entry name" value="TRICARBOXYLATE-BINDING PROTEIN"/>
    <property type="match status" value="1"/>
</dbReference>
<evidence type="ECO:0000256" key="1">
    <source>
        <dbReference type="ARBA" id="ARBA00006987"/>
    </source>
</evidence>
<keyword evidence="2" id="KW-0732">Signal</keyword>
<dbReference type="Gene3D" id="3.40.190.150">
    <property type="entry name" value="Bordetella uptake gene, domain 1"/>
    <property type="match status" value="1"/>
</dbReference>
<gene>
    <name evidence="3" type="ORF">HF896_03905</name>
</gene>
<proteinExistence type="inferred from homology"/>
<feature type="chain" id="PRO_5032429374" evidence="2">
    <location>
        <begin position="21"/>
        <end position="331"/>
    </location>
</feature>
<dbReference type="PIRSF" id="PIRSF017082">
    <property type="entry name" value="YflP"/>
    <property type="match status" value="1"/>
</dbReference>
<dbReference type="InterPro" id="IPR005064">
    <property type="entry name" value="BUG"/>
</dbReference>
<dbReference type="PANTHER" id="PTHR42928:SF5">
    <property type="entry name" value="BLR1237 PROTEIN"/>
    <property type="match status" value="1"/>
</dbReference>
<dbReference type="SUPFAM" id="SSF53850">
    <property type="entry name" value="Periplasmic binding protein-like II"/>
    <property type="match status" value="1"/>
</dbReference>
<accession>A0A858ZQI6</accession>
<dbReference type="EMBL" id="CP051298">
    <property type="protein sequence ID" value="QKD42801.1"/>
    <property type="molecule type" value="Genomic_DNA"/>
</dbReference>
<evidence type="ECO:0000313" key="4">
    <source>
        <dbReference type="Proteomes" id="UP000500755"/>
    </source>
</evidence>
<feature type="signal peptide" evidence="2">
    <location>
        <begin position="1"/>
        <end position="20"/>
    </location>
</feature>
<dbReference type="Pfam" id="PF03401">
    <property type="entry name" value="TctC"/>
    <property type="match status" value="1"/>
</dbReference>